<name>A0A7W6RG94_9PROT</name>
<dbReference type="GO" id="GO:0006144">
    <property type="term" value="P:purine nucleobase metabolic process"/>
    <property type="evidence" value="ECO:0007669"/>
    <property type="project" value="UniProtKB-KW"/>
</dbReference>
<accession>A0A7W6RG94</accession>
<dbReference type="InterPro" id="IPR011051">
    <property type="entry name" value="RmlC_Cupin_sf"/>
</dbReference>
<dbReference type="GO" id="GO:0000256">
    <property type="term" value="P:allantoin catabolic process"/>
    <property type="evidence" value="ECO:0007669"/>
    <property type="project" value="InterPro"/>
</dbReference>
<dbReference type="CDD" id="cd20298">
    <property type="entry name" value="cupin_UAH"/>
    <property type="match status" value="1"/>
</dbReference>
<sequence>MGPMTPDTGGDDAATVTARPITADAFAPFGELITADRTPPRTINQGLCQRFTDLARLDAGDGRIGVSLFRAQVRTLPHRLDLMERHPGGSQCFVPLDGSHVLVTVAPDIGGAPGTPRAFLAGPDQPVNIGRNVWHGVLTPIAGSGLFLVLDRLGPGRNLEEHRLRRPVLIRLPPAGSADATA</sequence>
<evidence type="ECO:0000256" key="1">
    <source>
        <dbReference type="ARBA" id="ARBA00011738"/>
    </source>
</evidence>
<evidence type="ECO:0000313" key="6">
    <source>
        <dbReference type="Proteomes" id="UP000554286"/>
    </source>
</evidence>
<dbReference type="Proteomes" id="UP000554286">
    <property type="component" value="Unassembled WGS sequence"/>
</dbReference>
<dbReference type="InterPro" id="IPR024060">
    <property type="entry name" value="Ureidoglycolate_lyase_dom_sf"/>
</dbReference>
<comment type="catalytic activity">
    <reaction evidence="4">
        <text>(S)-ureidoglycolate = urea + glyoxylate</text>
        <dbReference type="Rhea" id="RHEA:11304"/>
        <dbReference type="ChEBI" id="CHEBI:16199"/>
        <dbReference type="ChEBI" id="CHEBI:36655"/>
        <dbReference type="ChEBI" id="CHEBI:57296"/>
        <dbReference type="EC" id="4.3.2.3"/>
    </reaction>
</comment>
<dbReference type="SUPFAM" id="SSF51182">
    <property type="entry name" value="RmlC-like cupins"/>
    <property type="match status" value="1"/>
</dbReference>
<evidence type="ECO:0000256" key="4">
    <source>
        <dbReference type="ARBA" id="ARBA00047684"/>
    </source>
</evidence>
<dbReference type="EMBL" id="JACIGK010000033">
    <property type="protein sequence ID" value="MBB4267762.1"/>
    <property type="molecule type" value="Genomic_DNA"/>
</dbReference>
<dbReference type="AlphaFoldDB" id="A0A7W6RG94"/>
<organism evidence="5 6">
    <name type="scientific">Roseospira visakhapatnamensis</name>
    <dbReference type="NCBI Taxonomy" id="390880"/>
    <lineage>
        <taxon>Bacteria</taxon>
        <taxon>Pseudomonadati</taxon>
        <taxon>Pseudomonadota</taxon>
        <taxon>Alphaproteobacteria</taxon>
        <taxon>Rhodospirillales</taxon>
        <taxon>Rhodospirillaceae</taxon>
        <taxon>Roseospira</taxon>
    </lineage>
</organism>
<dbReference type="PANTHER" id="PTHR21221:SF1">
    <property type="entry name" value="UREIDOGLYCOLATE LYASE"/>
    <property type="match status" value="1"/>
</dbReference>
<evidence type="ECO:0000313" key="5">
    <source>
        <dbReference type="EMBL" id="MBB4267762.1"/>
    </source>
</evidence>
<proteinExistence type="predicted"/>
<dbReference type="Gene3D" id="2.60.120.480">
    <property type="entry name" value="Ureidoglycolate hydrolase"/>
    <property type="match status" value="1"/>
</dbReference>
<dbReference type="GO" id="GO:0050385">
    <property type="term" value="F:ureidoglycolate lyase activity"/>
    <property type="evidence" value="ECO:0007669"/>
    <property type="project" value="UniProtKB-EC"/>
</dbReference>
<dbReference type="RefSeq" id="WP_221238530.1">
    <property type="nucleotide sequence ID" value="NZ_JACIGK010000033.1"/>
</dbReference>
<keyword evidence="3 5" id="KW-0456">Lyase</keyword>
<dbReference type="GO" id="GO:0004848">
    <property type="term" value="F:ureidoglycolate hydrolase activity"/>
    <property type="evidence" value="ECO:0007669"/>
    <property type="project" value="InterPro"/>
</dbReference>
<dbReference type="InterPro" id="IPR007247">
    <property type="entry name" value="Ureidogly_lyase"/>
</dbReference>
<reference evidence="5 6" key="1">
    <citation type="submission" date="2020-08" db="EMBL/GenBank/DDBJ databases">
        <title>Genome sequencing of Purple Non-Sulfur Bacteria from various extreme environments.</title>
        <authorList>
            <person name="Mayer M."/>
        </authorList>
    </citation>
    <scope>NUCLEOTIDE SEQUENCE [LARGE SCALE GENOMIC DNA]</scope>
    <source>
        <strain evidence="5 6">JA131</strain>
    </source>
</reference>
<dbReference type="PANTHER" id="PTHR21221">
    <property type="entry name" value="UREIDOGLYCOLATE HYDROLASE"/>
    <property type="match status" value="1"/>
</dbReference>
<dbReference type="EC" id="4.3.2.3" evidence="5"/>
<gene>
    <name evidence="5" type="ORF">GGD89_003411</name>
</gene>
<evidence type="ECO:0000256" key="2">
    <source>
        <dbReference type="ARBA" id="ARBA00022631"/>
    </source>
</evidence>
<comment type="caution">
    <text evidence="5">The sequence shown here is derived from an EMBL/GenBank/DDBJ whole genome shotgun (WGS) entry which is preliminary data.</text>
</comment>
<dbReference type="Pfam" id="PF04115">
    <property type="entry name" value="Ureidogly_lyase"/>
    <property type="match status" value="1"/>
</dbReference>
<keyword evidence="6" id="KW-1185">Reference proteome</keyword>
<protein>
    <submittedName>
        <fullName evidence="5">Ureidoglycolate lyase</fullName>
        <ecNumber evidence="5">4.3.2.3</ecNumber>
    </submittedName>
</protein>
<comment type="subunit">
    <text evidence="1">Homodimer.</text>
</comment>
<keyword evidence="2" id="KW-0659">Purine metabolism</keyword>
<evidence type="ECO:0000256" key="3">
    <source>
        <dbReference type="ARBA" id="ARBA00023239"/>
    </source>
</evidence>
<dbReference type="InterPro" id="IPR047233">
    <property type="entry name" value="UAH_cupin"/>
</dbReference>